<dbReference type="PROSITE" id="PS00211">
    <property type="entry name" value="ABC_TRANSPORTER_1"/>
    <property type="match status" value="1"/>
</dbReference>
<evidence type="ECO:0000256" key="3">
    <source>
        <dbReference type="ARBA" id="ARBA00022840"/>
    </source>
</evidence>
<evidence type="ECO:0000256" key="1">
    <source>
        <dbReference type="ARBA" id="ARBA00022448"/>
    </source>
</evidence>
<dbReference type="InterPro" id="IPR015854">
    <property type="entry name" value="ABC_transpr_LolD-like"/>
</dbReference>
<dbReference type="GO" id="GO:0098796">
    <property type="term" value="C:membrane protein complex"/>
    <property type="evidence" value="ECO:0007669"/>
    <property type="project" value="UniProtKB-ARBA"/>
</dbReference>
<keyword evidence="3 6" id="KW-0067">ATP-binding</keyword>
<sequence length="280" mass="29047">MNLHTSSAAASPAPAPAPSRRVPVARTLGVSRMFGTGSSVVHAVEGVTVSFERGVLSAVIGPSGSGKTTLMHLLAGLDSPTVGSVELDGVALDGLDDTRLAALRHERTGFVFQSFNLMPALTALENIRLPETLGRRVRRNDRAWEQQLVARLGIAPLLDRRPGELSGGQQQRVAIARALAHRPAVVFADEPTGNLDMRTSGEVLALLSELVTESDCGIVMVTHDPVAASHAGRVVALRDGRIVSDTGARSAAQLAAVMLGSTATAGGSGFADIGATAVER</sequence>
<evidence type="ECO:0000313" key="6">
    <source>
        <dbReference type="EMBL" id="WAB81398.1"/>
    </source>
</evidence>
<dbReference type="InterPro" id="IPR003439">
    <property type="entry name" value="ABC_transporter-like_ATP-bd"/>
</dbReference>
<evidence type="ECO:0000256" key="4">
    <source>
        <dbReference type="SAM" id="MobiDB-lite"/>
    </source>
</evidence>
<dbReference type="InterPro" id="IPR027417">
    <property type="entry name" value="P-loop_NTPase"/>
</dbReference>
<dbReference type="AlphaFoldDB" id="A0A9E8S8M4"/>
<reference evidence="6" key="1">
    <citation type="submission" date="2022-11" db="EMBL/GenBank/DDBJ databases">
        <title>Description of Microcella daejonensis nov. sp, isolated from riverside soil.</title>
        <authorList>
            <person name="Molina K.M."/>
            <person name="Kim S.B."/>
        </authorList>
    </citation>
    <scope>NUCLEOTIDE SEQUENCE</scope>
    <source>
        <strain evidence="6">MMS21-STM12</strain>
    </source>
</reference>
<dbReference type="KEGG" id="mdb:OVN18_12825"/>
<dbReference type="GO" id="GO:0005886">
    <property type="term" value="C:plasma membrane"/>
    <property type="evidence" value="ECO:0007669"/>
    <property type="project" value="TreeGrafter"/>
</dbReference>
<accession>A0A9E8S8M4</accession>
<dbReference type="RefSeq" id="WP_267781154.1">
    <property type="nucleotide sequence ID" value="NZ_CP113089.1"/>
</dbReference>
<feature type="domain" description="ABC transporter" evidence="5">
    <location>
        <begin position="25"/>
        <end position="264"/>
    </location>
</feature>
<evidence type="ECO:0000313" key="7">
    <source>
        <dbReference type="Proteomes" id="UP001164706"/>
    </source>
</evidence>
<dbReference type="EMBL" id="CP113089">
    <property type="protein sequence ID" value="WAB81398.1"/>
    <property type="molecule type" value="Genomic_DNA"/>
</dbReference>
<dbReference type="PANTHER" id="PTHR24220:SF685">
    <property type="entry name" value="ABC TRANSPORTER RELATED"/>
    <property type="match status" value="1"/>
</dbReference>
<name>A0A9E8S8M4_9MICO</name>
<dbReference type="Gene3D" id="3.40.50.300">
    <property type="entry name" value="P-loop containing nucleotide triphosphate hydrolases"/>
    <property type="match status" value="1"/>
</dbReference>
<dbReference type="InterPro" id="IPR017871">
    <property type="entry name" value="ABC_transporter-like_CS"/>
</dbReference>
<proteinExistence type="predicted"/>
<organism evidence="6 7">
    <name type="scientific">Microcella daejeonensis</name>
    <dbReference type="NCBI Taxonomy" id="2994971"/>
    <lineage>
        <taxon>Bacteria</taxon>
        <taxon>Bacillati</taxon>
        <taxon>Actinomycetota</taxon>
        <taxon>Actinomycetes</taxon>
        <taxon>Micrococcales</taxon>
        <taxon>Microbacteriaceae</taxon>
        <taxon>Microcella</taxon>
    </lineage>
</organism>
<dbReference type="SMART" id="SM00382">
    <property type="entry name" value="AAA"/>
    <property type="match status" value="1"/>
</dbReference>
<keyword evidence="7" id="KW-1185">Reference proteome</keyword>
<dbReference type="GO" id="GO:0022857">
    <property type="term" value="F:transmembrane transporter activity"/>
    <property type="evidence" value="ECO:0007669"/>
    <property type="project" value="TreeGrafter"/>
</dbReference>
<dbReference type="GO" id="GO:0005524">
    <property type="term" value="F:ATP binding"/>
    <property type="evidence" value="ECO:0007669"/>
    <property type="project" value="UniProtKB-KW"/>
</dbReference>
<dbReference type="SUPFAM" id="SSF52540">
    <property type="entry name" value="P-loop containing nucleoside triphosphate hydrolases"/>
    <property type="match status" value="1"/>
</dbReference>
<dbReference type="PANTHER" id="PTHR24220">
    <property type="entry name" value="IMPORT ATP-BINDING PROTEIN"/>
    <property type="match status" value="1"/>
</dbReference>
<keyword evidence="2" id="KW-0547">Nucleotide-binding</keyword>
<dbReference type="GO" id="GO:0016887">
    <property type="term" value="F:ATP hydrolysis activity"/>
    <property type="evidence" value="ECO:0007669"/>
    <property type="project" value="InterPro"/>
</dbReference>
<gene>
    <name evidence="6" type="ORF">OVN18_12825</name>
</gene>
<keyword evidence="1" id="KW-0813">Transport</keyword>
<dbReference type="PROSITE" id="PS50893">
    <property type="entry name" value="ABC_TRANSPORTER_2"/>
    <property type="match status" value="1"/>
</dbReference>
<dbReference type="InterPro" id="IPR017911">
    <property type="entry name" value="MacB-like_ATP-bd"/>
</dbReference>
<dbReference type="InterPro" id="IPR003593">
    <property type="entry name" value="AAA+_ATPase"/>
</dbReference>
<dbReference type="FunFam" id="3.40.50.300:FF:000032">
    <property type="entry name" value="Export ABC transporter ATP-binding protein"/>
    <property type="match status" value="1"/>
</dbReference>
<feature type="region of interest" description="Disordered" evidence="4">
    <location>
        <begin position="1"/>
        <end position="21"/>
    </location>
</feature>
<protein>
    <submittedName>
        <fullName evidence="6">ABC transporter ATP-binding protein</fullName>
    </submittedName>
</protein>
<evidence type="ECO:0000259" key="5">
    <source>
        <dbReference type="PROSITE" id="PS50893"/>
    </source>
</evidence>
<dbReference type="Proteomes" id="UP001164706">
    <property type="component" value="Chromosome"/>
</dbReference>
<dbReference type="Pfam" id="PF00005">
    <property type="entry name" value="ABC_tran"/>
    <property type="match status" value="1"/>
</dbReference>
<dbReference type="CDD" id="cd03255">
    <property type="entry name" value="ABC_MJ0796_LolCDE_FtsE"/>
    <property type="match status" value="1"/>
</dbReference>
<evidence type="ECO:0000256" key="2">
    <source>
        <dbReference type="ARBA" id="ARBA00022741"/>
    </source>
</evidence>